<keyword evidence="7" id="KW-1133">Transmembrane helix</keyword>
<dbReference type="GO" id="GO:0046872">
    <property type="term" value="F:metal ion binding"/>
    <property type="evidence" value="ECO:0007669"/>
    <property type="project" value="UniProtKB-KW"/>
</dbReference>
<feature type="transmembrane region" description="Helical" evidence="7">
    <location>
        <begin position="47"/>
        <end position="67"/>
    </location>
</feature>
<feature type="transmembrane region" description="Helical" evidence="7">
    <location>
        <begin position="103"/>
        <end position="125"/>
    </location>
</feature>
<evidence type="ECO:0000256" key="6">
    <source>
        <dbReference type="ARBA" id="ARBA00023014"/>
    </source>
</evidence>
<evidence type="ECO:0000313" key="9">
    <source>
        <dbReference type="EMBL" id="RKD24063.1"/>
    </source>
</evidence>
<dbReference type="PANTHER" id="PTHR30176:SF3">
    <property type="entry name" value="FERREDOXIN-TYPE PROTEIN NAPH"/>
    <property type="match status" value="1"/>
</dbReference>
<dbReference type="GO" id="GO:0005886">
    <property type="term" value="C:plasma membrane"/>
    <property type="evidence" value="ECO:0007669"/>
    <property type="project" value="TreeGrafter"/>
</dbReference>
<gene>
    <name evidence="9" type="ORF">BEP19_06545</name>
</gene>
<reference evidence="9 10" key="1">
    <citation type="submission" date="2016-08" db="EMBL/GenBank/DDBJ databases">
        <title>Novel Firmicute Genomes.</title>
        <authorList>
            <person name="Poppleton D.I."/>
            <person name="Gribaldo S."/>
        </authorList>
    </citation>
    <scope>NUCLEOTIDE SEQUENCE [LARGE SCALE GENOMIC DNA]</scope>
    <source>
        <strain evidence="9 10">RAOx-1</strain>
    </source>
</reference>
<organism evidence="9 10">
    <name type="scientific">Ammoniphilus oxalaticus</name>
    <dbReference type="NCBI Taxonomy" id="66863"/>
    <lineage>
        <taxon>Bacteria</taxon>
        <taxon>Bacillati</taxon>
        <taxon>Bacillota</taxon>
        <taxon>Bacilli</taxon>
        <taxon>Bacillales</taxon>
        <taxon>Paenibacillaceae</taxon>
        <taxon>Aneurinibacillus group</taxon>
        <taxon>Ammoniphilus</taxon>
    </lineage>
</organism>
<evidence type="ECO:0000256" key="1">
    <source>
        <dbReference type="ARBA" id="ARBA00022448"/>
    </source>
</evidence>
<proteinExistence type="predicted"/>
<evidence type="ECO:0000313" key="10">
    <source>
        <dbReference type="Proteomes" id="UP000284219"/>
    </source>
</evidence>
<dbReference type="GO" id="GO:0051539">
    <property type="term" value="F:4 iron, 4 sulfur cluster binding"/>
    <property type="evidence" value="ECO:0007669"/>
    <property type="project" value="UniProtKB-KW"/>
</dbReference>
<evidence type="ECO:0000259" key="8">
    <source>
        <dbReference type="Pfam" id="PF12801"/>
    </source>
</evidence>
<feature type="transmembrane region" description="Helical" evidence="7">
    <location>
        <begin position="197"/>
        <end position="216"/>
    </location>
</feature>
<keyword evidence="2" id="KW-0004">4Fe-4S</keyword>
<protein>
    <recommendedName>
        <fullName evidence="8">4Fe-4S ferredoxin-type domain-containing protein</fullName>
    </recommendedName>
</protein>
<keyword evidence="7" id="KW-0812">Transmembrane</keyword>
<dbReference type="Pfam" id="PF12801">
    <property type="entry name" value="Fer4_5"/>
    <property type="match status" value="2"/>
</dbReference>
<evidence type="ECO:0000256" key="5">
    <source>
        <dbReference type="ARBA" id="ARBA00023004"/>
    </source>
</evidence>
<keyword evidence="3" id="KW-0479">Metal-binding</keyword>
<dbReference type="InterPro" id="IPR051684">
    <property type="entry name" value="Electron_Trans/Redox"/>
</dbReference>
<keyword evidence="6" id="KW-0411">Iron-sulfur</keyword>
<dbReference type="PANTHER" id="PTHR30176">
    <property type="entry name" value="FERREDOXIN-TYPE PROTEIN NAPH"/>
    <property type="match status" value="1"/>
</dbReference>
<accession>A0A419SJ75</accession>
<dbReference type="InterPro" id="IPR017896">
    <property type="entry name" value="4Fe4S_Fe-S-bd"/>
</dbReference>
<keyword evidence="4" id="KW-0249">Electron transport</keyword>
<dbReference type="Proteomes" id="UP000284219">
    <property type="component" value="Unassembled WGS sequence"/>
</dbReference>
<keyword evidence="1" id="KW-0813">Transport</keyword>
<evidence type="ECO:0000256" key="3">
    <source>
        <dbReference type="ARBA" id="ARBA00022723"/>
    </source>
</evidence>
<name>A0A419SJ75_9BACL</name>
<feature type="domain" description="4Fe-4S ferredoxin-type" evidence="8">
    <location>
        <begin position="146"/>
        <end position="189"/>
    </location>
</feature>
<feature type="domain" description="4Fe-4S ferredoxin-type" evidence="8">
    <location>
        <begin position="50"/>
        <end position="92"/>
    </location>
</feature>
<keyword evidence="5" id="KW-0408">Iron</keyword>
<feature type="transmembrane region" description="Helical" evidence="7">
    <location>
        <begin position="7"/>
        <end position="27"/>
    </location>
</feature>
<dbReference type="AlphaFoldDB" id="A0A419SJ75"/>
<dbReference type="RefSeq" id="WP_120189317.1">
    <property type="nucleotide sequence ID" value="NZ_MCHY01000008.1"/>
</dbReference>
<evidence type="ECO:0000256" key="4">
    <source>
        <dbReference type="ARBA" id="ARBA00022982"/>
    </source>
</evidence>
<dbReference type="OrthoDB" id="9806398at2"/>
<keyword evidence="7" id="KW-0472">Membrane</keyword>
<feature type="transmembrane region" description="Helical" evidence="7">
    <location>
        <begin position="137"/>
        <end position="159"/>
    </location>
</feature>
<evidence type="ECO:0000256" key="2">
    <source>
        <dbReference type="ARBA" id="ARBA00022485"/>
    </source>
</evidence>
<dbReference type="EMBL" id="MCHY01000008">
    <property type="protein sequence ID" value="RKD24063.1"/>
    <property type="molecule type" value="Genomic_DNA"/>
</dbReference>
<comment type="caution">
    <text evidence="9">The sequence shown here is derived from an EMBL/GenBank/DDBJ whole genome shotgun (WGS) entry which is preliminary data.</text>
</comment>
<keyword evidence="10" id="KW-1185">Reference proteome</keyword>
<evidence type="ECO:0000256" key="7">
    <source>
        <dbReference type="SAM" id="Phobius"/>
    </source>
</evidence>
<sequence>MKISRPIAQVSFFLLFFFVPLLNIFRVDLTDLKFYLFATTFRFSEGYILLIIILFIVFLFVGISKWFGRQFCGWMCPHNTFSVYLYKLTQSKMMKNKPLLSRTIDFSLPIFLAPLIAFSALAYLFDPFNLAEQIFTLRWNNWTVGVFLLLSCVFFLMIFRLRSRFCRHACPYGIFQMTFADKHSNLRGIKNMFQGTGLVLFLILSSLVGLLGFSLYSTNSYSAIIEKQIQGVPAGEFSTYTYILNVRNNAKETLNCEIDYEGIPASWEVSLPEQIEVDGMMAHEETILLRIDQASMNQHHNILITLKNSDGSIIEKKLNIFPVQQKKG</sequence>